<protein>
    <submittedName>
        <fullName evidence="2">Uncharacterized protein</fullName>
    </submittedName>
</protein>
<organism evidence="2 3">
    <name type="scientific">Armillaria ostoyae</name>
    <name type="common">Armillaria root rot fungus</name>
    <dbReference type="NCBI Taxonomy" id="47428"/>
    <lineage>
        <taxon>Eukaryota</taxon>
        <taxon>Fungi</taxon>
        <taxon>Dikarya</taxon>
        <taxon>Basidiomycota</taxon>
        <taxon>Agaricomycotina</taxon>
        <taxon>Agaricomycetes</taxon>
        <taxon>Agaricomycetidae</taxon>
        <taxon>Agaricales</taxon>
        <taxon>Marasmiineae</taxon>
        <taxon>Physalacriaceae</taxon>
        <taxon>Armillaria</taxon>
    </lineage>
</organism>
<dbReference type="Proteomes" id="UP000219338">
    <property type="component" value="Unassembled WGS sequence"/>
</dbReference>
<accession>A0A284S8M8</accession>
<gene>
    <name evidence="2" type="ORF">ARMOST_20888</name>
</gene>
<name>A0A284S8M8_ARMOS</name>
<feature type="compositionally biased region" description="Polar residues" evidence="1">
    <location>
        <begin position="13"/>
        <end position="27"/>
    </location>
</feature>
<feature type="region of interest" description="Disordered" evidence="1">
    <location>
        <begin position="1"/>
        <end position="53"/>
    </location>
</feature>
<sequence>MAGLSGPGHMTAMSVSQVMRSGTSSEEYTGASEDSREMKISASKDWRKGGDGVSDQSTMLGVTNIVEVGAFLHLPVADQRWETSSWSSYDFTTEGNRVEVSTSILQC</sequence>
<proteinExistence type="predicted"/>
<evidence type="ECO:0000256" key="1">
    <source>
        <dbReference type="SAM" id="MobiDB-lite"/>
    </source>
</evidence>
<evidence type="ECO:0000313" key="2">
    <source>
        <dbReference type="EMBL" id="SJL17338.1"/>
    </source>
</evidence>
<feature type="compositionally biased region" description="Basic and acidic residues" evidence="1">
    <location>
        <begin position="33"/>
        <end position="50"/>
    </location>
</feature>
<keyword evidence="3" id="KW-1185">Reference proteome</keyword>
<dbReference type="AlphaFoldDB" id="A0A284S8M8"/>
<reference evidence="3" key="1">
    <citation type="journal article" date="2017" name="Nat. Ecol. Evol.">
        <title>Genome expansion and lineage-specific genetic innovations in the forest pathogenic fungi Armillaria.</title>
        <authorList>
            <person name="Sipos G."/>
            <person name="Prasanna A.N."/>
            <person name="Walter M.C."/>
            <person name="O'Connor E."/>
            <person name="Balint B."/>
            <person name="Krizsan K."/>
            <person name="Kiss B."/>
            <person name="Hess J."/>
            <person name="Varga T."/>
            <person name="Slot J."/>
            <person name="Riley R."/>
            <person name="Boka B."/>
            <person name="Rigling D."/>
            <person name="Barry K."/>
            <person name="Lee J."/>
            <person name="Mihaltcheva S."/>
            <person name="LaButti K."/>
            <person name="Lipzen A."/>
            <person name="Waldron R."/>
            <person name="Moloney N.M."/>
            <person name="Sperisen C."/>
            <person name="Kredics L."/>
            <person name="Vagvoelgyi C."/>
            <person name="Patrignani A."/>
            <person name="Fitzpatrick D."/>
            <person name="Nagy I."/>
            <person name="Doyle S."/>
            <person name="Anderson J.B."/>
            <person name="Grigoriev I.V."/>
            <person name="Gueldener U."/>
            <person name="Muensterkoetter M."/>
            <person name="Nagy L.G."/>
        </authorList>
    </citation>
    <scope>NUCLEOTIDE SEQUENCE [LARGE SCALE GENOMIC DNA]</scope>
    <source>
        <strain evidence="3">C18/9</strain>
    </source>
</reference>
<evidence type="ECO:0000313" key="3">
    <source>
        <dbReference type="Proteomes" id="UP000219338"/>
    </source>
</evidence>
<dbReference type="EMBL" id="FUEG01000043">
    <property type="protein sequence ID" value="SJL17338.1"/>
    <property type="molecule type" value="Genomic_DNA"/>
</dbReference>